<protein>
    <submittedName>
        <fullName evidence="1">Uncharacterized protein</fullName>
    </submittedName>
</protein>
<reference evidence="1 2" key="1">
    <citation type="journal article" date="2016" name="Nat. Commun.">
        <title>Thousands of microbial genomes shed light on interconnected biogeochemical processes in an aquifer system.</title>
        <authorList>
            <person name="Anantharaman K."/>
            <person name="Brown C.T."/>
            <person name="Hug L.A."/>
            <person name="Sharon I."/>
            <person name="Castelle C.J."/>
            <person name="Probst A.J."/>
            <person name="Thomas B.C."/>
            <person name="Singh A."/>
            <person name="Wilkins M.J."/>
            <person name="Karaoz U."/>
            <person name="Brodie E.L."/>
            <person name="Williams K.H."/>
            <person name="Hubbard S.S."/>
            <person name="Banfield J.F."/>
        </authorList>
    </citation>
    <scope>NUCLEOTIDE SEQUENCE [LARGE SCALE GENOMIC DNA]</scope>
</reference>
<proteinExistence type="predicted"/>
<comment type="caution">
    <text evidence="1">The sequence shown here is derived from an EMBL/GenBank/DDBJ whole genome shotgun (WGS) entry which is preliminary data.</text>
</comment>
<dbReference type="AlphaFoldDB" id="A0A1F4WPY3"/>
<accession>A0A1F4WPY3</accession>
<dbReference type="Pfam" id="PF19927">
    <property type="entry name" value="DUF6390"/>
    <property type="match status" value="1"/>
</dbReference>
<dbReference type="Proteomes" id="UP000176492">
    <property type="component" value="Unassembled WGS sequence"/>
</dbReference>
<dbReference type="InterPro" id="IPR045660">
    <property type="entry name" value="DUF6390"/>
</dbReference>
<gene>
    <name evidence="1" type="ORF">A3J33_01095</name>
</gene>
<organism evidence="1 2">
    <name type="scientific">candidate division WWE3 bacterium RIFCSPLOWO2_02_FULL_53_10</name>
    <dbReference type="NCBI Taxonomy" id="1802629"/>
    <lineage>
        <taxon>Bacteria</taxon>
        <taxon>Katanobacteria</taxon>
    </lineage>
</organism>
<evidence type="ECO:0000313" key="1">
    <source>
        <dbReference type="EMBL" id="OGC71429.1"/>
    </source>
</evidence>
<evidence type="ECO:0000313" key="2">
    <source>
        <dbReference type="Proteomes" id="UP000176492"/>
    </source>
</evidence>
<sequence>MDGVLRCSRYAFGPNRLHYCGPDANHEIAAYIENGATDPGLESLLRAFNTMYPYLKHIAAANNIRDPFDERVVEAYWIGNNLLETVEKKDLYRHLLEDHQLKKRLGQKSFDLIADKIGRGAVPHHSFHVLDVWKRTGHLERAHTLESMDSCRIAWGKVMAVDGPKIKIETAPLVYIESKLLLGKAVERTISRNLEAVSDIEQLKTGDVVTYHWGVACEVITPRQAAALKRYTLRHIALANQTL</sequence>
<name>A0A1F4WPY3_UNCKA</name>
<dbReference type="EMBL" id="MEVM01000008">
    <property type="protein sequence ID" value="OGC71429.1"/>
    <property type="molecule type" value="Genomic_DNA"/>
</dbReference>